<dbReference type="PANTHER" id="PTHR24221:SF654">
    <property type="entry name" value="ATP-BINDING CASSETTE SUB-FAMILY B MEMBER 6"/>
    <property type="match status" value="1"/>
</dbReference>
<evidence type="ECO:0000256" key="2">
    <source>
        <dbReference type="ARBA" id="ARBA00022692"/>
    </source>
</evidence>
<evidence type="ECO:0000256" key="5">
    <source>
        <dbReference type="SAM" id="Phobius"/>
    </source>
</evidence>
<dbReference type="InterPro" id="IPR011527">
    <property type="entry name" value="ABC1_TM_dom"/>
</dbReference>
<dbReference type="GO" id="GO:0034040">
    <property type="term" value="F:ATPase-coupled lipid transmembrane transporter activity"/>
    <property type="evidence" value="ECO:0007669"/>
    <property type="project" value="TreeGrafter"/>
</dbReference>
<keyword evidence="4 5" id="KW-0472">Membrane</keyword>
<evidence type="ECO:0000256" key="1">
    <source>
        <dbReference type="ARBA" id="ARBA00004651"/>
    </source>
</evidence>
<feature type="domain" description="ABC transmembrane type-1" evidence="7">
    <location>
        <begin position="5"/>
        <end position="86"/>
    </location>
</feature>
<organism evidence="8 9">
    <name type="scientific">Clostridium tepidiprofundi DSM 19306</name>
    <dbReference type="NCBI Taxonomy" id="1121338"/>
    <lineage>
        <taxon>Bacteria</taxon>
        <taxon>Bacillati</taxon>
        <taxon>Bacillota</taxon>
        <taxon>Clostridia</taxon>
        <taxon>Eubacteriales</taxon>
        <taxon>Clostridiaceae</taxon>
        <taxon>Clostridium</taxon>
    </lineage>
</organism>
<dbReference type="InterPro" id="IPR039421">
    <property type="entry name" value="Type_1_exporter"/>
</dbReference>
<evidence type="ECO:0000256" key="3">
    <source>
        <dbReference type="ARBA" id="ARBA00022989"/>
    </source>
</evidence>
<gene>
    <name evidence="8" type="ORF">CLTEP_22820</name>
</gene>
<comment type="caution">
    <text evidence="8">The sequence shown here is derived from an EMBL/GenBank/DDBJ whole genome shotgun (WGS) entry which is preliminary data.</text>
</comment>
<dbReference type="PATRIC" id="fig|1121338.3.peg.2352"/>
<dbReference type="AlphaFoldDB" id="A0A151AWR6"/>
<keyword evidence="3 5" id="KW-1133">Transmembrane helix</keyword>
<keyword evidence="8" id="KW-0067">ATP-binding</keyword>
<dbReference type="PROSITE" id="PS00211">
    <property type="entry name" value="ABC_TRANSPORTER_1"/>
    <property type="match status" value="1"/>
</dbReference>
<dbReference type="InterPro" id="IPR036640">
    <property type="entry name" value="ABC1_TM_sf"/>
</dbReference>
<dbReference type="PANTHER" id="PTHR24221">
    <property type="entry name" value="ATP-BINDING CASSETTE SUB-FAMILY B"/>
    <property type="match status" value="1"/>
</dbReference>
<accession>A0A151AWR6</accession>
<keyword evidence="8" id="KW-0547">Nucleotide-binding</keyword>
<protein>
    <submittedName>
        <fullName evidence="8">Putative multidrug export ATP-binding/permease protein</fullName>
        <ecNumber evidence="8">3.6.3.-</ecNumber>
    </submittedName>
</protein>
<evidence type="ECO:0000313" key="8">
    <source>
        <dbReference type="EMBL" id="KYH32061.1"/>
    </source>
</evidence>
<name>A0A151AWR6_9CLOT</name>
<dbReference type="SUPFAM" id="SSF52540">
    <property type="entry name" value="P-loop containing nucleoside triphosphate hydrolases"/>
    <property type="match status" value="1"/>
</dbReference>
<dbReference type="PROSITE" id="PS50893">
    <property type="entry name" value="ABC_TRANSPORTER_2"/>
    <property type="match status" value="1"/>
</dbReference>
<keyword evidence="8" id="KW-0378">Hydrolase</keyword>
<feature type="domain" description="ABC transporter" evidence="6">
    <location>
        <begin position="118"/>
        <end position="294"/>
    </location>
</feature>
<dbReference type="GO" id="GO:0016887">
    <property type="term" value="F:ATP hydrolysis activity"/>
    <property type="evidence" value="ECO:0007669"/>
    <property type="project" value="InterPro"/>
</dbReference>
<keyword evidence="9" id="KW-1185">Reference proteome</keyword>
<dbReference type="GO" id="GO:0140359">
    <property type="term" value="F:ABC-type transporter activity"/>
    <property type="evidence" value="ECO:0007669"/>
    <property type="project" value="InterPro"/>
</dbReference>
<evidence type="ECO:0000256" key="4">
    <source>
        <dbReference type="ARBA" id="ARBA00023136"/>
    </source>
</evidence>
<dbReference type="GO" id="GO:0005886">
    <property type="term" value="C:plasma membrane"/>
    <property type="evidence" value="ECO:0007669"/>
    <property type="project" value="UniProtKB-SubCell"/>
</dbReference>
<dbReference type="EMBL" id="LTBA01000040">
    <property type="protein sequence ID" value="KYH32061.1"/>
    <property type="molecule type" value="Genomic_DNA"/>
</dbReference>
<dbReference type="STRING" id="1121338.CLTEP_22820"/>
<evidence type="ECO:0000259" key="6">
    <source>
        <dbReference type="PROSITE" id="PS50893"/>
    </source>
</evidence>
<comment type="subcellular location">
    <subcellularLocation>
        <location evidence="1">Cell membrane</location>
        <topology evidence="1">Multi-pass membrane protein</topology>
    </subcellularLocation>
</comment>
<dbReference type="Gene3D" id="1.20.1560.10">
    <property type="entry name" value="ABC transporter type 1, transmembrane domain"/>
    <property type="match status" value="1"/>
</dbReference>
<evidence type="ECO:0000259" key="7">
    <source>
        <dbReference type="PROSITE" id="PS50929"/>
    </source>
</evidence>
<dbReference type="SUPFAM" id="SSF90123">
    <property type="entry name" value="ABC transporter transmembrane region"/>
    <property type="match status" value="1"/>
</dbReference>
<dbReference type="EC" id="3.6.3.-" evidence="8"/>
<dbReference type="InterPro" id="IPR027417">
    <property type="entry name" value="P-loop_NTPase"/>
</dbReference>
<feature type="transmembrane region" description="Helical" evidence="5">
    <location>
        <begin position="21"/>
        <end position="45"/>
    </location>
</feature>
<dbReference type="InterPro" id="IPR017871">
    <property type="entry name" value="ABC_transporter-like_CS"/>
</dbReference>
<sequence>MGFPKISKQFKKQLKLVINQRMIRYSSFASGHFLYLSLTVLMFFIGGKFVISGSMSIGTLVAFIGYLNVLFTPVRQFISINNQIQSSLAAAELTFDFLETKPSIVDGNSILETKSVDIEFKNVSFKYQKDGEDTIKKINLKIKNGSNVAIVGTSGSGKSTLASLMLRFYDTDSGVLLINNKNICDYTLKSLRSSIRYVSRESILFSGTIRENIILDNLDISENEMIEAAKAACAHEFIEKLTDAYNYHIEENGCNLSSGQRQRILLARFFLTKPNVIILDEATSGLDLGTEKKF</sequence>
<keyword evidence="2 5" id="KW-0812">Transmembrane</keyword>
<dbReference type="Gene3D" id="3.40.50.300">
    <property type="entry name" value="P-loop containing nucleotide triphosphate hydrolases"/>
    <property type="match status" value="1"/>
</dbReference>
<reference evidence="8 9" key="1">
    <citation type="submission" date="2016-02" db="EMBL/GenBank/DDBJ databases">
        <title>Genome sequence of Clostridium tepidiprofundi DSM 19306.</title>
        <authorList>
            <person name="Poehlein A."/>
            <person name="Daniel R."/>
        </authorList>
    </citation>
    <scope>NUCLEOTIDE SEQUENCE [LARGE SCALE GENOMIC DNA]</scope>
    <source>
        <strain evidence="8 9">DSM 19306</strain>
    </source>
</reference>
<dbReference type="Pfam" id="PF00005">
    <property type="entry name" value="ABC_tran"/>
    <property type="match status" value="1"/>
</dbReference>
<dbReference type="OrthoDB" id="9802264at2"/>
<dbReference type="Proteomes" id="UP000075531">
    <property type="component" value="Unassembled WGS sequence"/>
</dbReference>
<dbReference type="PROSITE" id="PS50929">
    <property type="entry name" value="ABC_TM1F"/>
    <property type="match status" value="1"/>
</dbReference>
<evidence type="ECO:0000313" key="9">
    <source>
        <dbReference type="Proteomes" id="UP000075531"/>
    </source>
</evidence>
<feature type="transmembrane region" description="Helical" evidence="5">
    <location>
        <begin position="51"/>
        <end position="71"/>
    </location>
</feature>
<dbReference type="InterPro" id="IPR003439">
    <property type="entry name" value="ABC_transporter-like_ATP-bd"/>
</dbReference>
<proteinExistence type="predicted"/>
<dbReference type="RefSeq" id="WP_066826754.1">
    <property type="nucleotide sequence ID" value="NZ_LTBA01000040.1"/>
</dbReference>
<dbReference type="GO" id="GO:0005524">
    <property type="term" value="F:ATP binding"/>
    <property type="evidence" value="ECO:0007669"/>
    <property type="project" value="UniProtKB-KW"/>
</dbReference>